<dbReference type="PANTHER" id="PTHR13622:SF8">
    <property type="entry name" value="THIAMIN PYROPHOSPHOKINASE 1"/>
    <property type="match status" value="1"/>
</dbReference>
<dbReference type="EMBL" id="PZQS01000009">
    <property type="protein sequence ID" value="PVD24820.1"/>
    <property type="molecule type" value="Genomic_DNA"/>
</dbReference>
<dbReference type="OrthoDB" id="10261522at2759"/>
<sequence>MYPESSSWEECLGLYVEKVQVGVVRKDIVEKLVQFPDIFEVVKADSEGNEKPPGVYLSQYLLLPEDRTKALDHVMRVLRQQDELVALRGWRDEMYNVMRTFSGRPYFQVERAASSLIGVMTYGVHINGYTYSPDGKLMMWIGHRSKSKPTYPDMYDNMSAGGLTAGLSVMECALKECSEEAAVPDEHLKHLKQVGLVSCCYENEKGVFPENLFVFDLELPADFKPVNRDGEMDTFYLLPLDKVKELIIGDGFKPNCALVILDFFIRHGIITADSEPNYCLLVEQLHVPLQTIFSKFDKHQFCIPT</sequence>
<reference evidence="2 3" key="1">
    <citation type="submission" date="2018-04" db="EMBL/GenBank/DDBJ databases">
        <title>The genome of golden apple snail Pomacea canaliculata provides insight into stress tolerance and invasive adaptation.</title>
        <authorList>
            <person name="Liu C."/>
            <person name="Liu B."/>
            <person name="Ren Y."/>
            <person name="Zhang Y."/>
            <person name="Wang H."/>
            <person name="Li S."/>
            <person name="Jiang F."/>
            <person name="Yin L."/>
            <person name="Zhang G."/>
            <person name="Qian W."/>
            <person name="Fan W."/>
        </authorList>
    </citation>
    <scope>NUCLEOTIDE SEQUENCE [LARGE SCALE GENOMIC DNA]</scope>
    <source>
        <strain evidence="2">SZHN2017</strain>
        <tissue evidence="2">Muscle</tissue>
    </source>
</reference>
<dbReference type="InterPro" id="IPR000086">
    <property type="entry name" value="NUDIX_hydrolase_dom"/>
</dbReference>
<dbReference type="InterPro" id="IPR015797">
    <property type="entry name" value="NUDIX_hydrolase-like_dom_sf"/>
</dbReference>
<dbReference type="CDD" id="cd03676">
    <property type="entry name" value="NUDIX_Tnr3_like"/>
    <property type="match status" value="1"/>
</dbReference>
<dbReference type="Pfam" id="PF15916">
    <property type="entry name" value="DUF4743"/>
    <property type="match status" value="1"/>
</dbReference>
<accession>A0A2T7NUG7</accession>
<dbReference type="FunFam" id="3.90.79.10:FF:000019">
    <property type="entry name" value="Thiamin pyrophosphokinase, putative"/>
    <property type="match status" value="1"/>
</dbReference>
<organism evidence="2 3">
    <name type="scientific">Pomacea canaliculata</name>
    <name type="common">Golden apple snail</name>
    <dbReference type="NCBI Taxonomy" id="400727"/>
    <lineage>
        <taxon>Eukaryota</taxon>
        <taxon>Metazoa</taxon>
        <taxon>Spiralia</taxon>
        <taxon>Lophotrochozoa</taxon>
        <taxon>Mollusca</taxon>
        <taxon>Gastropoda</taxon>
        <taxon>Caenogastropoda</taxon>
        <taxon>Architaenioglossa</taxon>
        <taxon>Ampullarioidea</taxon>
        <taxon>Ampullariidae</taxon>
        <taxon>Pomacea</taxon>
    </lineage>
</organism>
<protein>
    <recommendedName>
        <fullName evidence="1">Nudix hydrolase domain-containing protein</fullName>
    </recommendedName>
</protein>
<gene>
    <name evidence="2" type="ORF">C0Q70_15306</name>
</gene>
<dbReference type="AlphaFoldDB" id="A0A2T7NUG7"/>
<comment type="caution">
    <text evidence="2">The sequence shown here is derived from an EMBL/GenBank/DDBJ whole genome shotgun (WGS) entry which is preliminary data.</text>
</comment>
<dbReference type="SUPFAM" id="SSF55811">
    <property type="entry name" value="Nudix"/>
    <property type="match status" value="1"/>
</dbReference>
<name>A0A2T7NUG7_POMCA</name>
<dbReference type="Gene3D" id="3.90.79.10">
    <property type="entry name" value="Nucleoside Triphosphate Pyrophosphohydrolase"/>
    <property type="match status" value="1"/>
</dbReference>
<keyword evidence="3" id="KW-1185">Reference proteome</keyword>
<proteinExistence type="predicted"/>
<evidence type="ECO:0000259" key="1">
    <source>
        <dbReference type="PROSITE" id="PS51462"/>
    </source>
</evidence>
<dbReference type="Proteomes" id="UP000245119">
    <property type="component" value="Linkage Group LG9"/>
</dbReference>
<dbReference type="PANTHER" id="PTHR13622">
    <property type="entry name" value="THIAMIN PYROPHOSPHOKINASE"/>
    <property type="match status" value="1"/>
</dbReference>
<dbReference type="InterPro" id="IPR031804">
    <property type="entry name" value="DUF4743"/>
</dbReference>
<evidence type="ECO:0000313" key="3">
    <source>
        <dbReference type="Proteomes" id="UP000245119"/>
    </source>
</evidence>
<dbReference type="PROSITE" id="PS51462">
    <property type="entry name" value="NUDIX"/>
    <property type="match status" value="1"/>
</dbReference>
<feature type="domain" description="Nudix hydrolase" evidence="1">
    <location>
        <begin position="121"/>
        <end position="262"/>
    </location>
</feature>
<dbReference type="GO" id="GO:0044715">
    <property type="term" value="F:8-oxo-dGDP phosphatase activity"/>
    <property type="evidence" value="ECO:0007669"/>
    <property type="project" value="TreeGrafter"/>
</dbReference>
<dbReference type="STRING" id="400727.A0A2T7NUG7"/>
<evidence type="ECO:0000313" key="2">
    <source>
        <dbReference type="EMBL" id="PVD24820.1"/>
    </source>
</evidence>